<evidence type="ECO:0000313" key="9">
    <source>
        <dbReference type="Proteomes" id="UP000197781"/>
    </source>
</evidence>
<comment type="cofactor">
    <cofactor evidence="1">
        <name>Mg(2+)</name>
        <dbReference type="ChEBI" id="CHEBI:18420"/>
    </cofactor>
</comment>
<organism evidence="8 9">
    <name type="scientific">Brevibacillus formosus</name>
    <dbReference type="NCBI Taxonomy" id="54913"/>
    <lineage>
        <taxon>Bacteria</taxon>
        <taxon>Bacillati</taxon>
        <taxon>Bacillota</taxon>
        <taxon>Bacilli</taxon>
        <taxon>Bacillales</taxon>
        <taxon>Paenibacillaceae</taxon>
        <taxon>Brevibacillus</taxon>
    </lineage>
</organism>
<dbReference type="GO" id="GO:0000287">
    <property type="term" value="F:magnesium ion binding"/>
    <property type="evidence" value="ECO:0007669"/>
    <property type="project" value="InterPro"/>
</dbReference>
<gene>
    <name evidence="8" type="ORF">BP422_06790</name>
</gene>
<evidence type="ECO:0000256" key="6">
    <source>
        <dbReference type="ARBA" id="ARBA00022842"/>
    </source>
</evidence>
<dbReference type="Gene3D" id="3.90.1560.10">
    <property type="entry name" value="ComB-like"/>
    <property type="match status" value="1"/>
</dbReference>
<dbReference type="SUPFAM" id="SSF142823">
    <property type="entry name" value="ComB-like"/>
    <property type="match status" value="1"/>
</dbReference>
<dbReference type="Proteomes" id="UP000197781">
    <property type="component" value="Chromosome"/>
</dbReference>
<dbReference type="Pfam" id="PF04029">
    <property type="entry name" value="2-ph_phosp"/>
    <property type="match status" value="1"/>
</dbReference>
<dbReference type="InterPro" id="IPR036702">
    <property type="entry name" value="ComB-like_sf"/>
</dbReference>
<comment type="similarity">
    <text evidence="2">Belongs to the ComB family.</text>
</comment>
<dbReference type="PANTHER" id="PTHR37311:SF1">
    <property type="entry name" value="2-PHOSPHOSULFOLACTATE PHOSPHATASE-RELATED"/>
    <property type="match status" value="1"/>
</dbReference>
<dbReference type="PANTHER" id="PTHR37311">
    <property type="entry name" value="2-PHOSPHOSULFOLACTATE PHOSPHATASE-RELATED"/>
    <property type="match status" value="1"/>
</dbReference>
<comment type="catalytic activity">
    <reaction evidence="7">
        <text>(2R)-O-phospho-3-sulfolactate + H2O = (2R)-3-sulfolactate + phosphate</text>
        <dbReference type="Rhea" id="RHEA:23416"/>
        <dbReference type="ChEBI" id="CHEBI:15377"/>
        <dbReference type="ChEBI" id="CHEBI:15597"/>
        <dbReference type="ChEBI" id="CHEBI:43474"/>
        <dbReference type="ChEBI" id="CHEBI:58738"/>
        <dbReference type="EC" id="3.1.3.71"/>
    </reaction>
</comment>
<reference evidence="8 9" key="1">
    <citation type="submission" date="2016-11" db="EMBL/GenBank/DDBJ databases">
        <authorList>
            <person name="Jaros S."/>
            <person name="Januszkiewicz K."/>
            <person name="Wedrychowicz H."/>
        </authorList>
    </citation>
    <scope>NUCLEOTIDE SEQUENCE [LARGE SCALE GENOMIC DNA]</scope>
    <source>
        <strain evidence="8 9">NF2</strain>
    </source>
</reference>
<evidence type="ECO:0000256" key="5">
    <source>
        <dbReference type="ARBA" id="ARBA00022801"/>
    </source>
</evidence>
<sequence>MRIEVVPTVEEIRFEQISNHVVIVIDVLRASSTIVTALGNGFRSVIPVETIGQANSLRTSDCILAGERHCKKIPEFDCNNSPTEIAALGKTGSQLILTTTNGTRAIQKAERAAALLIGCFLNATACIQYALSYHLDITLYCAGTRSEFALEDGLAAGLMIAQAQQSLPSIQICDLGEVLKASYLYYAGKLSELLPHTTTGKRLIQHHLASDIRYCAQVDQYQIVPYIKEKRILPHLVS</sequence>
<keyword evidence="5" id="KW-0378">Hydrolase</keyword>
<keyword evidence="6" id="KW-0460">Magnesium</keyword>
<dbReference type="AlphaFoldDB" id="A0A220ME45"/>
<dbReference type="GO" id="GO:0050545">
    <property type="term" value="F:sulfopyruvate decarboxylase activity"/>
    <property type="evidence" value="ECO:0007669"/>
    <property type="project" value="TreeGrafter"/>
</dbReference>
<dbReference type="EMBL" id="CP018145">
    <property type="protein sequence ID" value="ASJ53281.1"/>
    <property type="molecule type" value="Genomic_DNA"/>
</dbReference>
<dbReference type="RefSeq" id="WP_088907117.1">
    <property type="nucleotide sequence ID" value="NZ_CP018145.1"/>
</dbReference>
<evidence type="ECO:0000256" key="2">
    <source>
        <dbReference type="ARBA" id="ARBA00009997"/>
    </source>
</evidence>
<evidence type="ECO:0000313" key="8">
    <source>
        <dbReference type="EMBL" id="ASJ53281.1"/>
    </source>
</evidence>
<dbReference type="GO" id="GO:0050532">
    <property type="term" value="F:2-phosphosulfolactate phosphatase activity"/>
    <property type="evidence" value="ECO:0007669"/>
    <property type="project" value="UniProtKB-EC"/>
</dbReference>
<dbReference type="InterPro" id="IPR005238">
    <property type="entry name" value="ComB-like"/>
</dbReference>
<protein>
    <recommendedName>
        <fullName evidence="4">Probable 2-phosphosulfolactate phosphatase</fullName>
        <ecNumber evidence="3">3.1.3.71</ecNumber>
    </recommendedName>
</protein>
<dbReference type="EC" id="3.1.3.71" evidence="3"/>
<name>A0A220ME45_9BACL</name>
<evidence type="ECO:0000256" key="1">
    <source>
        <dbReference type="ARBA" id="ARBA00001946"/>
    </source>
</evidence>
<evidence type="ECO:0000256" key="4">
    <source>
        <dbReference type="ARBA" id="ARBA00021948"/>
    </source>
</evidence>
<evidence type="ECO:0000256" key="7">
    <source>
        <dbReference type="ARBA" id="ARBA00033711"/>
    </source>
</evidence>
<accession>A0A220ME45</accession>
<evidence type="ECO:0000256" key="3">
    <source>
        <dbReference type="ARBA" id="ARBA00012953"/>
    </source>
</evidence>
<proteinExistence type="inferred from homology"/>
<dbReference type="KEGG" id="bfm:BP422_06790"/>